<dbReference type="SUPFAM" id="SSF50939">
    <property type="entry name" value="Sialidases"/>
    <property type="match status" value="1"/>
</dbReference>
<dbReference type="AlphaFoldDB" id="A0A1Y0IFJ0"/>
<keyword evidence="7" id="KW-1185">Reference proteome</keyword>
<proteinExistence type="predicted"/>
<keyword evidence="4" id="KW-0732">Signal</keyword>
<dbReference type="PANTHER" id="PTHR47199:SF2">
    <property type="entry name" value="PHOTOSYSTEM II STABILITY_ASSEMBLY FACTOR HCF136, CHLOROPLASTIC"/>
    <property type="match status" value="1"/>
</dbReference>
<dbReference type="Gene3D" id="2.130.10.10">
    <property type="entry name" value="YVTN repeat-like/Quinoprotein amine dehydrogenase"/>
    <property type="match status" value="2"/>
</dbReference>
<evidence type="ECO:0000256" key="2">
    <source>
        <dbReference type="ARBA" id="ARBA00023276"/>
    </source>
</evidence>
<dbReference type="EMBL" id="CP021425">
    <property type="protein sequence ID" value="ARU58275.1"/>
    <property type="molecule type" value="Genomic_DNA"/>
</dbReference>
<dbReference type="InterPro" id="IPR028203">
    <property type="entry name" value="PSII_CF48-like_dom"/>
</dbReference>
<keyword evidence="1" id="KW-0602">Photosynthesis</keyword>
<keyword evidence="2" id="KW-0604">Photosystem II</keyword>
<feature type="domain" description="Photosynthesis system II assembly factor Ycf48/Hcf136-like" evidence="5">
    <location>
        <begin position="39"/>
        <end position="119"/>
    </location>
</feature>
<evidence type="ECO:0000256" key="4">
    <source>
        <dbReference type="SAM" id="SignalP"/>
    </source>
</evidence>
<evidence type="ECO:0000256" key="1">
    <source>
        <dbReference type="ARBA" id="ARBA00022531"/>
    </source>
</evidence>
<dbReference type="GO" id="GO:0015979">
    <property type="term" value="P:photosynthesis"/>
    <property type="evidence" value="ECO:0007669"/>
    <property type="project" value="UniProtKB-KW"/>
</dbReference>
<dbReference type="RefSeq" id="WP_232465160.1">
    <property type="nucleotide sequence ID" value="NZ_CP021425.1"/>
</dbReference>
<dbReference type="Proteomes" id="UP000196027">
    <property type="component" value="Chromosome"/>
</dbReference>
<dbReference type="Pfam" id="PF14870">
    <property type="entry name" value="PSII_BNR"/>
    <property type="match status" value="2"/>
</dbReference>
<accession>A0A1Y0IFJ0</accession>
<keyword evidence="3" id="KW-0175">Coiled coil</keyword>
<dbReference type="InterPro" id="IPR036278">
    <property type="entry name" value="Sialidase_sf"/>
</dbReference>
<dbReference type="GO" id="GO:0009523">
    <property type="term" value="C:photosystem II"/>
    <property type="evidence" value="ECO:0007669"/>
    <property type="project" value="UniProtKB-KW"/>
</dbReference>
<evidence type="ECO:0000313" key="6">
    <source>
        <dbReference type="EMBL" id="ARU58275.1"/>
    </source>
</evidence>
<dbReference type="InterPro" id="IPR015943">
    <property type="entry name" value="WD40/YVTN_repeat-like_dom_sf"/>
</dbReference>
<dbReference type="KEGG" id="ome:OLMES_4260"/>
<dbReference type="PANTHER" id="PTHR47199">
    <property type="entry name" value="PHOTOSYSTEM II STABILITY/ASSEMBLY FACTOR HCF136, CHLOROPLASTIC"/>
    <property type="match status" value="1"/>
</dbReference>
<evidence type="ECO:0000259" key="5">
    <source>
        <dbReference type="Pfam" id="PF14870"/>
    </source>
</evidence>
<evidence type="ECO:0000256" key="3">
    <source>
        <dbReference type="SAM" id="Coils"/>
    </source>
</evidence>
<feature type="signal peptide" evidence="4">
    <location>
        <begin position="1"/>
        <end position="27"/>
    </location>
</feature>
<name>A0A1Y0IFJ0_9GAMM</name>
<organism evidence="6 7">
    <name type="scientific">Oleiphilus messinensis</name>
    <dbReference type="NCBI Taxonomy" id="141451"/>
    <lineage>
        <taxon>Bacteria</taxon>
        <taxon>Pseudomonadati</taxon>
        <taxon>Pseudomonadota</taxon>
        <taxon>Gammaproteobacteria</taxon>
        <taxon>Oceanospirillales</taxon>
        <taxon>Oleiphilaceae</taxon>
        <taxon>Oleiphilus</taxon>
    </lineage>
</organism>
<evidence type="ECO:0000313" key="7">
    <source>
        <dbReference type="Proteomes" id="UP000196027"/>
    </source>
</evidence>
<reference evidence="6 7" key="1">
    <citation type="submission" date="2017-05" db="EMBL/GenBank/DDBJ databases">
        <title>Genomic insights into alkan degradation activity of Oleiphilus messinensis.</title>
        <authorList>
            <person name="Kozyavkin S.A."/>
            <person name="Slesarev A.I."/>
            <person name="Golyshin P.N."/>
            <person name="Korzhenkov A."/>
            <person name="Golyshina O.N."/>
            <person name="Toshchakov S.V."/>
        </authorList>
    </citation>
    <scope>NUCLEOTIDE SEQUENCE [LARGE SCALE GENOMIC DNA]</scope>
    <source>
        <strain evidence="6 7">ME102</strain>
    </source>
</reference>
<feature type="domain" description="Photosynthesis system II assembly factor Ycf48/Hcf136-like" evidence="5">
    <location>
        <begin position="174"/>
        <end position="314"/>
    </location>
</feature>
<protein>
    <recommendedName>
        <fullName evidence="5">Photosynthesis system II assembly factor Ycf48/Hcf136-like domain-containing protein</fullName>
    </recommendedName>
</protein>
<sequence length="380" mass="40883">MRRRVQRIAFGIMYGAMGMLLPVSNAAALQDILDTPATSTELATSSLLLDVAQAGQRYVAVGERGHIIFSDDSGRSWEQAEVPVSTTLTAVYFPSPQKGWAVGHGGVVLATSDAGKTWIKQFDGYQANQMVIASAENRIDDLEQRVDADPENADLTYALEDAQFALEDAQTDAEVGASKPLLDVWFRDERVGFVIGAYGFFFKTIDGGKTWENWGGSIENQQRFHLNAISRITGGALFIAGEAGNIFRSTDEGETWETVESPYEGSLFGISGTGNVNEVLAFGLRGNLFRSVDMGETWDAVDTGSEVTLTSADTAADGKTVILVGVSGVVLVSQNGGESFVGVEREDRLALTSVIKLRDQKLLLFGEKGVMIANSKGLDL</sequence>
<dbReference type="CDD" id="cd15482">
    <property type="entry name" value="Sialidase_non-viral"/>
    <property type="match status" value="1"/>
</dbReference>
<feature type="coiled-coil region" evidence="3">
    <location>
        <begin position="125"/>
        <end position="152"/>
    </location>
</feature>
<feature type="chain" id="PRO_5013163638" description="Photosynthesis system II assembly factor Ycf48/Hcf136-like domain-containing protein" evidence="4">
    <location>
        <begin position="28"/>
        <end position="380"/>
    </location>
</feature>
<gene>
    <name evidence="6" type="ORF">OLMES_4260</name>
</gene>